<gene>
    <name evidence="1" type="ORF">MicloDRAFT_00022960</name>
</gene>
<dbReference type="AlphaFoldDB" id="I4YXG1"/>
<dbReference type="Proteomes" id="UP000003947">
    <property type="component" value="Unassembled WGS sequence"/>
</dbReference>
<dbReference type="EMBL" id="JH660642">
    <property type="protein sequence ID" value="EIM28653.1"/>
    <property type="molecule type" value="Genomic_DNA"/>
</dbReference>
<dbReference type="HOGENOM" id="CLU_2666998_0_0_5"/>
<keyword evidence="2" id="KW-1185">Reference proteome</keyword>
<evidence type="ECO:0000313" key="1">
    <source>
        <dbReference type="EMBL" id="EIM28653.1"/>
    </source>
</evidence>
<sequence length="75" mass="8240">MCLWCPAETADQVPARRSRVLHLLALVEHPDALPASTAFRLAQEILRLTQSNDTICRCEEIASPTDSAADAERPP</sequence>
<accession>I4YXG1</accession>
<proteinExistence type="predicted"/>
<name>I4YXG1_9HYPH</name>
<protein>
    <submittedName>
        <fullName evidence="1">Uncharacterized protein</fullName>
    </submittedName>
</protein>
<evidence type="ECO:0000313" key="2">
    <source>
        <dbReference type="Proteomes" id="UP000003947"/>
    </source>
</evidence>
<reference evidence="1 2" key="1">
    <citation type="submission" date="2012-02" db="EMBL/GenBank/DDBJ databases">
        <title>Improved High-Quality Draft sequence of Microvirga sp. WSM3557.</title>
        <authorList>
            <consortium name="US DOE Joint Genome Institute"/>
            <person name="Lucas S."/>
            <person name="Han J."/>
            <person name="Lapidus A."/>
            <person name="Cheng J.-F."/>
            <person name="Goodwin L."/>
            <person name="Pitluck S."/>
            <person name="Peters L."/>
            <person name="Zhang X."/>
            <person name="Detter J.C."/>
            <person name="Han C."/>
            <person name="Tapia R."/>
            <person name="Land M."/>
            <person name="Hauser L."/>
            <person name="Kyrpides N."/>
            <person name="Ivanova N."/>
            <person name="Pagani I."/>
            <person name="Brau L."/>
            <person name="Yates R."/>
            <person name="O'Hara G."/>
            <person name="Rui T."/>
            <person name="Howieson J."/>
            <person name="Reeve W."/>
            <person name="Woyke T."/>
        </authorList>
    </citation>
    <scope>NUCLEOTIDE SEQUENCE [LARGE SCALE GENOMIC DNA]</scope>
    <source>
        <strain evidence="1 2">WSM3557</strain>
    </source>
</reference>
<organism evidence="1 2">
    <name type="scientific">Microvirga lotononidis</name>
    <dbReference type="NCBI Taxonomy" id="864069"/>
    <lineage>
        <taxon>Bacteria</taxon>
        <taxon>Pseudomonadati</taxon>
        <taxon>Pseudomonadota</taxon>
        <taxon>Alphaproteobacteria</taxon>
        <taxon>Hyphomicrobiales</taxon>
        <taxon>Methylobacteriaceae</taxon>
        <taxon>Microvirga</taxon>
    </lineage>
</organism>
<dbReference type="PATRIC" id="fig|864069.3.peg.2496"/>